<dbReference type="RefSeq" id="WP_114590654.1">
    <property type="nucleotide sequence ID" value="NZ_CP031165.1"/>
</dbReference>
<dbReference type="InterPro" id="IPR003737">
    <property type="entry name" value="GlcNAc_PI_deacetylase-related"/>
</dbReference>
<organism evidence="1 2">
    <name type="scientific">Euzebya pacifica</name>
    <dbReference type="NCBI Taxonomy" id="1608957"/>
    <lineage>
        <taxon>Bacteria</taxon>
        <taxon>Bacillati</taxon>
        <taxon>Actinomycetota</taxon>
        <taxon>Nitriliruptoria</taxon>
        <taxon>Euzebyales</taxon>
    </lineage>
</organism>
<dbReference type="OrthoDB" id="3514174at2"/>
<proteinExistence type="predicted"/>
<dbReference type="PANTHER" id="PTHR12993">
    <property type="entry name" value="N-ACETYLGLUCOSAMINYL-PHOSPHATIDYLINOSITOL DE-N-ACETYLASE-RELATED"/>
    <property type="match status" value="1"/>
</dbReference>
<protein>
    <recommendedName>
        <fullName evidence="3">PIG-L family deacetylase</fullName>
    </recommendedName>
</protein>
<dbReference type="Pfam" id="PF02585">
    <property type="entry name" value="PIG-L"/>
    <property type="match status" value="1"/>
</dbReference>
<accession>A0A346XUM9</accession>
<dbReference type="GO" id="GO:0016811">
    <property type="term" value="F:hydrolase activity, acting on carbon-nitrogen (but not peptide) bonds, in linear amides"/>
    <property type="evidence" value="ECO:0007669"/>
    <property type="project" value="TreeGrafter"/>
</dbReference>
<dbReference type="PANTHER" id="PTHR12993:SF28">
    <property type="entry name" value="LMBE FAMILY PROTEIN"/>
    <property type="match status" value="1"/>
</dbReference>
<sequence>MASSTPRSWDPASGLDGVDRALVVIAHPDDAEFGAAGTIAGWTAAGVDVRYLVMTDGASGSQDPDMNRKLLAANRHLEQTAACKLLGVTDLEWGGYLDGWLEPSLEARRIVAAAIRRHRPQIVLTLDPEMRITPRGSINHPDHRAVGDLVMHCINPAASTRLWDPTLLEEGLEPWDIRELWLMGFGAGPDRVDVTETFETKIAALRCHVSQLGERDPEPWLREMAARAGAEVAVDLAETFRILRW</sequence>
<dbReference type="EMBL" id="CP031165">
    <property type="protein sequence ID" value="AXV05926.1"/>
    <property type="molecule type" value="Genomic_DNA"/>
</dbReference>
<dbReference type="InterPro" id="IPR024078">
    <property type="entry name" value="LmbE-like_dom_sf"/>
</dbReference>
<evidence type="ECO:0008006" key="3">
    <source>
        <dbReference type="Google" id="ProtNLM"/>
    </source>
</evidence>
<gene>
    <name evidence="1" type="ORF">DVS28_a1226</name>
</gene>
<dbReference type="GO" id="GO:0016137">
    <property type="term" value="P:glycoside metabolic process"/>
    <property type="evidence" value="ECO:0007669"/>
    <property type="project" value="UniProtKB-ARBA"/>
</dbReference>
<dbReference type="Proteomes" id="UP000264006">
    <property type="component" value="Chromosome"/>
</dbReference>
<name>A0A346XUM9_9ACTN</name>
<keyword evidence="2" id="KW-1185">Reference proteome</keyword>
<dbReference type="Gene3D" id="3.40.50.10320">
    <property type="entry name" value="LmbE-like"/>
    <property type="match status" value="1"/>
</dbReference>
<evidence type="ECO:0000313" key="2">
    <source>
        <dbReference type="Proteomes" id="UP000264006"/>
    </source>
</evidence>
<dbReference type="KEGG" id="euz:DVS28_a1226"/>
<dbReference type="SUPFAM" id="SSF102588">
    <property type="entry name" value="LmbE-like"/>
    <property type="match status" value="1"/>
</dbReference>
<reference evidence="1 2" key="1">
    <citation type="submission" date="2018-09" db="EMBL/GenBank/DDBJ databases">
        <title>Complete genome sequence of Euzebya sp. DY32-46 isolated from seawater of Pacific Ocean.</title>
        <authorList>
            <person name="Xu L."/>
            <person name="Wu Y.-H."/>
            <person name="Xu X.-W."/>
        </authorList>
    </citation>
    <scope>NUCLEOTIDE SEQUENCE [LARGE SCALE GENOMIC DNA]</scope>
    <source>
        <strain evidence="1 2">DY32-46</strain>
    </source>
</reference>
<evidence type="ECO:0000313" key="1">
    <source>
        <dbReference type="EMBL" id="AXV05926.1"/>
    </source>
</evidence>
<dbReference type="AlphaFoldDB" id="A0A346XUM9"/>